<organism evidence="2 3">
    <name type="scientific">Rubroshorea leprosula</name>
    <dbReference type="NCBI Taxonomy" id="152421"/>
    <lineage>
        <taxon>Eukaryota</taxon>
        <taxon>Viridiplantae</taxon>
        <taxon>Streptophyta</taxon>
        <taxon>Embryophyta</taxon>
        <taxon>Tracheophyta</taxon>
        <taxon>Spermatophyta</taxon>
        <taxon>Magnoliopsida</taxon>
        <taxon>eudicotyledons</taxon>
        <taxon>Gunneridae</taxon>
        <taxon>Pentapetalae</taxon>
        <taxon>rosids</taxon>
        <taxon>malvids</taxon>
        <taxon>Malvales</taxon>
        <taxon>Dipterocarpaceae</taxon>
        <taxon>Rubroshorea</taxon>
    </lineage>
</organism>
<gene>
    <name evidence="2" type="ORF">SLEP1_g12825</name>
</gene>
<dbReference type="Proteomes" id="UP001054252">
    <property type="component" value="Unassembled WGS sequence"/>
</dbReference>
<reference evidence="2 3" key="1">
    <citation type="journal article" date="2021" name="Commun. Biol.">
        <title>The genome of Shorea leprosula (Dipterocarpaceae) highlights the ecological relevance of drought in aseasonal tropical rainforests.</title>
        <authorList>
            <person name="Ng K.K.S."/>
            <person name="Kobayashi M.J."/>
            <person name="Fawcett J.A."/>
            <person name="Hatakeyama M."/>
            <person name="Paape T."/>
            <person name="Ng C.H."/>
            <person name="Ang C.C."/>
            <person name="Tnah L.H."/>
            <person name="Lee C.T."/>
            <person name="Nishiyama T."/>
            <person name="Sese J."/>
            <person name="O'Brien M.J."/>
            <person name="Copetti D."/>
            <person name="Mohd Noor M.I."/>
            <person name="Ong R.C."/>
            <person name="Putra M."/>
            <person name="Sireger I.Z."/>
            <person name="Indrioko S."/>
            <person name="Kosugi Y."/>
            <person name="Izuno A."/>
            <person name="Isagi Y."/>
            <person name="Lee S.L."/>
            <person name="Shimizu K.K."/>
        </authorList>
    </citation>
    <scope>NUCLEOTIDE SEQUENCE [LARGE SCALE GENOMIC DNA]</scope>
    <source>
        <strain evidence="2">214</strain>
    </source>
</reference>
<dbReference type="EMBL" id="BPVZ01000015">
    <property type="protein sequence ID" value="GKV00073.1"/>
    <property type="molecule type" value="Genomic_DNA"/>
</dbReference>
<accession>A0AAV5IP45</accession>
<name>A0AAV5IP45_9ROSI</name>
<proteinExistence type="predicted"/>
<evidence type="ECO:0000313" key="2">
    <source>
        <dbReference type="EMBL" id="GKV00073.1"/>
    </source>
</evidence>
<dbReference type="AlphaFoldDB" id="A0AAV5IP45"/>
<evidence type="ECO:0000256" key="1">
    <source>
        <dbReference type="SAM" id="MobiDB-lite"/>
    </source>
</evidence>
<keyword evidence="3" id="KW-1185">Reference proteome</keyword>
<feature type="region of interest" description="Disordered" evidence="1">
    <location>
        <begin position="1"/>
        <end position="29"/>
    </location>
</feature>
<protein>
    <submittedName>
        <fullName evidence="2">Uncharacterized protein</fullName>
    </submittedName>
</protein>
<comment type="caution">
    <text evidence="2">The sequence shown here is derived from an EMBL/GenBank/DDBJ whole genome shotgun (WGS) entry which is preliminary data.</text>
</comment>
<evidence type="ECO:0000313" key="3">
    <source>
        <dbReference type="Proteomes" id="UP001054252"/>
    </source>
</evidence>
<sequence length="65" mass="7040">MGFGRNEASGDSGGSTSMGLQRLPSAAQPEIMRAAEKDDQHATFVYDAYHDAFWHKCKSCSGLSE</sequence>